<dbReference type="RefSeq" id="XP_020546880.1">
    <property type="nucleotide sequence ID" value="XM_020691221.1"/>
</dbReference>
<gene>
    <name evidence="2 3" type="primary">LOC105179067</name>
</gene>
<keyword evidence="1" id="KW-1185">Reference proteome</keyword>
<dbReference type="Proteomes" id="UP000504604">
    <property type="component" value="Unplaced"/>
</dbReference>
<sequence length="89" mass="9956">MQAIAEYTIQPETTPADAEYTIQPETTPADADARMPEQGRLKLRVMNLNSKSQLLGIDQLAHLLSSSCHCSHPQKDVNKSHLSLTRIWN</sequence>
<organism evidence="1 3">
    <name type="scientific">Sesamum indicum</name>
    <name type="common">Oriental sesame</name>
    <name type="synonym">Sesamum orientale</name>
    <dbReference type="NCBI Taxonomy" id="4182"/>
    <lineage>
        <taxon>Eukaryota</taxon>
        <taxon>Viridiplantae</taxon>
        <taxon>Streptophyta</taxon>
        <taxon>Embryophyta</taxon>
        <taxon>Tracheophyta</taxon>
        <taxon>Spermatophyta</taxon>
        <taxon>Magnoliopsida</taxon>
        <taxon>eudicotyledons</taxon>
        <taxon>Gunneridae</taxon>
        <taxon>Pentapetalae</taxon>
        <taxon>asterids</taxon>
        <taxon>lamiids</taxon>
        <taxon>Lamiales</taxon>
        <taxon>Pedaliaceae</taxon>
        <taxon>Sesamum</taxon>
    </lineage>
</organism>
<dbReference type="RefSeq" id="XP_020546881.1">
    <property type="nucleotide sequence ID" value="XM_020691222.1"/>
</dbReference>
<evidence type="ECO:0000313" key="1">
    <source>
        <dbReference type="Proteomes" id="UP000504604"/>
    </source>
</evidence>
<protein>
    <submittedName>
        <fullName evidence="2">Uncharacterized protein LOC105179067 isoform X2</fullName>
    </submittedName>
    <submittedName>
        <fullName evidence="3">Uncharacterized protein LOC105179067 isoform X3</fullName>
    </submittedName>
</protein>
<proteinExistence type="predicted"/>
<evidence type="ECO:0000313" key="3">
    <source>
        <dbReference type="RefSeq" id="XP_020546881.1"/>
    </source>
</evidence>
<name>A0A8M8USP6_SESIN</name>
<accession>A0A8M8USP6</accession>
<reference evidence="2 3" key="1">
    <citation type="submission" date="2025-04" db="UniProtKB">
        <authorList>
            <consortium name="RefSeq"/>
        </authorList>
    </citation>
    <scope>IDENTIFICATION</scope>
</reference>
<dbReference type="AlphaFoldDB" id="A0A8M8USP6"/>
<evidence type="ECO:0000313" key="2">
    <source>
        <dbReference type="RefSeq" id="XP_020546880.1"/>
    </source>
</evidence>
<dbReference type="GeneID" id="105179067"/>